<evidence type="ECO:0000256" key="1">
    <source>
        <dbReference type="SAM" id="MobiDB-lite"/>
    </source>
</evidence>
<feature type="region of interest" description="Disordered" evidence="1">
    <location>
        <begin position="77"/>
        <end position="99"/>
    </location>
</feature>
<accession>A0A0F7UK07</accession>
<dbReference type="AlphaFoldDB" id="A0A0F7UK07"/>
<proteinExistence type="predicted"/>
<sequence>MVVVPAKLLGIPCPERPRRNDRTSCATLRVLPSSFVCVLFLYCFSVSTGHCAVPDVAIGMQSAASVGDVSAELIEDTPGGHKEQSFPSDNISTSRRPREQAKHGRVRYSLMSWHASEKTQRSAAQNRGRKYFLDMMPLFAALAMCLAYRYYRPQVYLTDDLSYASRGVWQWIRGRRTRADAGGGHAAAVTSAQLRAAASAVLAVVGDDRRGLAAQVQPELTGRTEGDPFGPVPSYEETVNRSHTLIPRELRLQPWHLPPRYEAPPDQG</sequence>
<evidence type="ECO:0000313" key="2">
    <source>
        <dbReference type="EMBL" id="CEL69381.1"/>
    </source>
</evidence>
<dbReference type="EMBL" id="LN714485">
    <property type="protein sequence ID" value="CEL69381.1"/>
    <property type="molecule type" value="Genomic_DNA"/>
</dbReference>
<reference evidence="2" key="1">
    <citation type="journal article" date="2015" name="PLoS ONE">
        <title>Comprehensive Evaluation of Toxoplasma gondii VEG and Neospora caninum LIV Genomes with Tachyzoite Stage Transcriptome and Proteome Defines Novel Transcript Features.</title>
        <authorList>
            <person name="Ramaprasad A."/>
            <person name="Mourier T."/>
            <person name="Naeem R."/>
            <person name="Malas T.B."/>
            <person name="Moussa E."/>
            <person name="Panigrahi A."/>
            <person name="Vermont S.J."/>
            <person name="Otto T.D."/>
            <person name="Wastling J."/>
            <person name="Pain A."/>
        </authorList>
    </citation>
    <scope>NUCLEOTIDE SEQUENCE</scope>
    <source>
        <strain evidence="2">Liverpool</strain>
    </source>
</reference>
<protein>
    <recommendedName>
        <fullName evidence="3">Transmembrane protein</fullName>
    </recommendedName>
</protein>
<evidence type="ECO:0008006" key="3">
    <source>
        <dbReference type="Google" id="ProtNLM"/>
    </source>
</evidence>
<name>A0A0F7UK07_NEOCL</name>
<feature type="compositionally biased region" description="Polar residues" evidence="1">
    <location>
        <begin position="85"/>
        <end position="94"/>
    </location>
</feature>
<gene>
    <name evidence="2" type="ORF">BN1204_050915</name>
</gene>
<organism evidence="2">
    <name type="scientific">Neospora caninum (strain Liverpool)</name>
    <dbReference type="NCBI Taxonomy" id="572307"/>
    <lineage>
        <taxon>Eukaryota</taxon>
        <taxon>Sar</taxon>
        <taxon>Alveolata</taxon>
        <taxon>Apicomplexa</taxon>
        <taxon>Conoidasida</taxon>
        <taxon>Coccidia</taxon>
        <taxon>Eucoccidiorida</taxon>
        <taxon>Eimeriorina</taxon>
        <taxon>Sarcocystidae</taxon>
        <taxon>Neospora</taxon>
    </lineage>
</organism>